<evidence type="ECO:0000313" key="1">
    <source>
        <dbReference type="EMBL" id="PJE77363.1"/>
    </source>
</evidence>
<sequence>MVRLNVLVITVPTVSSTVVALWSDTSSPMSITSEKLEVHVSESKMGSSKVELVRPMRVGLSITLVR</sequence>
<accession>A0A2H9T2C4</accession>
<proteinExistence type="predicted"/>
<reference evidence="1" key="1">
    <citation type="journal article" date="2017" name="Appl. Environ. Microbiol.">
        <title>Molecular characterization of an Endozoicomonas-like organism causing infection in king scallop Pecten maximus L.</title>
        <authorList>
            <person name="Cano I."/>
            <person name="van Aerle R."/>
            <person name="Ross S."/>
            <person name="Verner-Jeffreys D.W."/>
            <person name="Paley R.K."/>
            <person name="Rimmer G."/>
            <person name="Ryder D."/>
            <person name="Hooper P."/>
            <person name="Stone D."/>
            <person name="Feist S.W."/>
        </authorList>
    </citation>
    <scope>NUCLEOTIDE SEQUENCE</scope>
</reference>
<name>A0A2H9T2C4_9ZZZZ</name>
<gene>
    <name evidence="1" type="ORF">CI610_03715</name>
</gene>
<organism evidence="1">
    <name type="scientific">invertebrate metagenome</name>
    <dbReference type="NCBI Taxonomy" id="1711999"/>
    <lineage>
        <taxon>unclassified sequences</taxon>
        <taxon>metagenomes</taxon>
        <taxon>organismal metagenomes</taxon>
    </lineage>
</organism>
<protein>
    <submittedName>
        <fullName evidence="1">Uncharacterized protein</fullName>
    </submittedName>
</protein>
<dbReference type="EMBL" id="NSIT01000698">
    <property type="protein sequence ID" value="PJE77363.1"/>
    <property type="molecule type" value="Genomic_DNA"/>
</dbReference>
<dbReference type="AlphaFoldDB" id="A0A2H9T2C4"/>
<comment type="caution">
    <text evidence="1">The sequence shown here is derived from an EMBL/GenBank/DDBJ whole genome shotgun (WGS) entry which is preliminary data.</text>
</comment>